<dbReference type="PANTHER" id="PTHR35795:SF1">
    <property type="entry name" value="BIS(5'-NUCLEOSYL)-TETRAPHOSPHATASE, SYMMETRICAL"/>
    <property type="match status" value="1"/>
</dbReference>
<dbReference type="InterPro" id="IPR003607">
    <property type="entry name" value="HD/PDEase_dom"/>
</dbReference>
<dbReference type="InterPro" id="IPR005249">
    <property type="entry name" value="YqeK"/>
</dbReference>
<dbReference type="SMART" id="SM00471">
    <property type="entry name" value="HDc"/>
    <property type="match status" value="1"/>
</dbReference>
<dbReference type="PROSITE" id="PS51831">
    <property type="entry name" value="HD"/>
    <property type="match status" value="1"/>
</dbReference>
<gene>
    <name evidence="8" type="ORF">KP77_03810</name>
</gene>
<dbReference type="GO" id="GO:0008803">
    <property type="term" value="F:bis(5'-nucleosyl)-tetraphosphatase (symmetrical) activity"/>
    <property type="evidence" value="ECO:0007669"/>
    <property type="project" value="UniProtKB-EC"/>
</dbReference>
<dbReference type="Gene3D" id="1.10.3210.10">
    <property type="entry name" value="Hypothetical protein af1432"/>
    <property type="match status" value="1"/>
</dbReference>
<dbReference type="Proteomes" id="UP000031950">
    <property type="component" value="Unassembled WGS sequence"/>
</dbReference>
<evidence type="ECO:0000256" key="5">
    <source>
        <dbReference type="ARBA" id="ARBA00023004"/>
    </source>
</evidence>
<evidence type="ECO:0000256" key="2">
    <source>
        <dbReference type="ARBA" id="ARBA00022723"/>
    </source>
</evidence>
<dbReference type="OrthoDB" id="9782134at2"/>
<keyword evidence="3" id="KW-0547">Nucleotide-binding</keyword>
<protein>
    <recommendedName>
        <fullName evidence="1">bis(5'-nucleosyl)-tetraphosphatase (symmetrical)</fullName>
        <ecNumber evidence="1">3.6.1.41</ecNumber>
    </recommendedName>
</protein>
<dbReference type="Pfam" id="PF01966">
    <property type="entry name" value="HD"/>
    <property type="match status" value="1"/>
</dbReference>
<dbReference type="STRING" id="135826.KP77_03810"/>
<evidence type="ECO:0000259" key="7">
    <source>
        <dbReference type="PROSITE" id="PS51831"/>
    </source>
</evidence>
<dbReference type="EMBL" id="JXRQ01000008">
    <property type="protein sequence ID" value="KIL53405.1"/>
    <property type="molecule type" value="Genomic_DNA"/>
</dbReference>
<dbReference type="InterPro" id="IPR051094">
    <property type="entry name" value="Diverse_Catalytic_Enzymes"/>
</dbReference>
<evidence type="ECO:0000256" key="3">
    <source>
        <dbReference type="ARBA" id="ARBA00022741"/>
    </source>
</evidence>
<sequence>MKLEEAKEVVKGILPEKRYIHTLGVIDTAIKLAKTHDEDTEKAALAAALHDMAKFHDKQEMKEIILSRHLNPELLNFHHELWHAPVGAVLAEEQHGVTNEDILNAIRYHTTGRPGMSKLEKIIYIADYIEPGRTFSGVENVRETAGQNLDQAMKIALKQSIQFLISKSQPVFPDTLATYNEFTQKEK</sequence>
<accession>A0A0C2RT46</accession>
<feature type="domain" description="HD" evidence="7">
    <location>
        <begin position="18"/>
        <end position="132"/>
    </location>
</feature>
<dbReference type="PANTHER" id="PTHR35795">
    <property type="entry name" value="SLR1885 PROTEIN"/>
    <property type="match status" value="1"/>
</dbReference>
<evidence type="ECO:0000313" key="8">
    <source>
        <dbReference type="EMBL" id="KIL53405.1"/>
    </source>
</evidence>
<keyword evidence="2" id="KW-0479">Metal-binding</keyword>
<evidence type="ECO:0000313" key="9">
    <source>
        <dbReference type="Proteomes" id="UP000031950"/>
    </source>
</evidence>
<dbReference type="GO" id="GO:0046872">
    <property type="term" value="F:metal ion binding"/>
    <property type="evidence" value="ECO:0007669"/>
    <property type="project" value="UniProtKB-KW"/>
</dbReference>
<dbReference type="SUPFAM" id="SSF109604">
    <property type="entry name" value="HD-domain/PDEase-like"/>
    <property type="match status" value="1"/>
</dbReference>
<keyword evidence="4" id="KW-0378">Hydrolase</keyword>
<dbReference type="CDD" id="cd00077">
    <property type="entry name" value="HDc"/>
    <property type="match status" value="1"/>
</dbReference>
<reference evidence="8 9" key="1">
    <citation type="submission" date="2015-01" db="EMBL/GenBank/DDBJ databases">
        <title>Genome sequence of Jeotgalibacillus alimentarius.</title>
        <authorList>
            <person name="Goh K.M."/>
            <person name="Chan K.-G."/>
            <person name="Yaakop A.S."/>
            <person name="Ee R."/>
            <person name="Gan H.M."/>
            <person name="Chan C.S."/>
        </authorList>
    </citation>
    <scope>NUCLEOTIDE SEQUENCE [LARGE SCALE GENOMIC DNA]</scope>
    <source>
        <strain evidence="8 9">YKJ-13</strain>
    </source>
</reference>
<dbReference type="EC" id="3.6.1.41" evidence="1"/>
<evidence type="ECO:0000256" key="1">
    <source>
        <dbReference type="ARBA" id="ARBA00012506"/>
    </source>
</evidence>
<proteinExistence type="predicted"/>
<keyword evidence="9" id="KW-1185">Reference proteome</keyword>
<evidence type="ECO:0000256" key="4">
    <source>
        <dbReference type="ARBA" id="ARBA00022801"/>
    </source>
</evidence>
<comment type="caution">
    <text evidence="8">The sequence shown here is derived from an EMBL/GenBank/DDBJ whole genome shotgun (WGS) entry which is preliminary data.</text>
</comment>
<comment type="catalytic activity">
    <reaction evidence="6">
        <text>P(1),P(4)-bis(5'-adenosyl) tetraphosphate + H2O = 2 ADP + 2 H(+)</text>
        <dbReference type="Rhea" id="RHEA:24252"/>
        <dbReference type="ChEBI" id="CHEBI:15377"/>
        <dbReference type="ChEBI" id="CHEBI:15378"/>
        <dbReference type="ChEBI" id="CHEBI:58141"/>
        <dbReference type="ChEBI" id="CHEBI:456216"/>
        <dbReference type="EC" id="3.6.1.41"/>
    </reaction>
</comment>
<organism evidence="8 9">
    <name type="scientific">Jeotgalibacillus alimentarius</name>
    <dbReference type="NCBI Taxonomy" id="135826"/>
    <lineage>
        <taxon>Bacteria</taxon>
        <taxon>Bacillati</taxon>
        <taxon>Bacillota</taxon>
        <taxon>Bacilli</taxon>
        <taxon>Bacillales</taxon>
        <taxon>Caryophanaceae</taxon>
        <taxon>Jeotgalibacillus</taxon>
    </lineage>
</organism>
<dbReference type="RefSeq" id="WP_041121062.1">
    <property type="nucleotide sequence ID" value="NZ_JXRQ01000008.1"/>
</dbReference>
<dbReference type="NCBIfam" id="TIGR00488">
    <property type="entry name" value="bis(5'-nucleosyl)-tetraphosphatase (symmetrical) YqeK"/>
    <property type="match status" value="1"/>
</dbReference>
<dbReference type="GO" id="GO:0000166">
    <property type="term" value="F:nucleotide binding"/>
    <property type="evidence" value="ECO:0007669"/>
    <property type="project" value="UniProtKB-KW"/>
</dbReference>
<keyword evidence="5" id="KW-0408">Iron</keyword>
<dbReference type="InterPro" id="IPR006674">
    <property type="entry name" value="HD_domain"/>
</dbReference>
<dbReference type="PATRIC" id="fig|135826.4.peg.385"/>
<dbReference type="AlphaFoldDB" id="A0A0C2RT46"/>
<name>A0A0C2RT46_9BACL</name>
<evidence type="ECO:0000256" key="6">
    <source>
        <dbReference type="ARBA" id="ARBA00049417"/>
    </source>
</evidence>